<keyword evidence="3" id="KW-1185">Reference proteome</keyword>
<dbReference type="Gene3D" id="1.20.1260.10">
    <property type="match status" value="1"/>
</dbReference>
<evidence type="ECO:0000259" key="1">
    <source>
        <dbReference type="Pfam" id="PF13628"/>
    </source>
</evidence>
<evidence type="ECO:0000313" key="2">
    <source>
        <dbReference type="EMBL" id="MCX3267348.1"/>
    </source>
</evidence>
<dbReference type="InterPro" id="IPR012347">
    <property type="entry name" value="Ferritin-like"/>
</dbReference>
<protein>
    <submittedName>
        <fullName evidence="2">DUF4142 domain-containing protein</fullName>
    </submittedName>
</protein>
<reference evidence="2" key="1">
    <citation type="submission" date="2022-11" db="EMBL/GenBank/DDBJ databases">
        <authorList>
            <person name="Graham C."/>
            <person name="Newman J.D."/>
        </authorList>
    </citation>
    <scope>NUCLEOTIDE SEQUENCE</scope>
    <source>
        <strain evidence="2">DSM 19486</strain>
    </source>
</reference>
<dbReference type="InterPro" id="IPR025419">
    <property type="entry name" value="DUF4142"/>
</dbReference>
<dbReference type="Proteomes" id="UP001142592">
    <property type="component" value="Unassembled WGS sequence"/>
</dbReference>
<dbReference type="EMBL" id="JAPJUH010000007">
    <property type="protein sequence ID" value="MCX3267348.1"/>
    <property type="molecule type" value="Genomic_DNA"/>
</dbReference>
<proteinExistence type="predicted"/>
<evidence type="ECO:0000313" key="3">
    <source>
        <dbReference type="Proteomes" id="UP001142592"/>
    </source>
</evidence>
<name>A0A9X3DN81_9SPHI</name>
<dbReference type="AlphaFoldDB" id="A0A9X3DN81"/>
<dbReference type="PANTHER" id="PTHR38593:SF1">
    <property type="entry name" value="BLR2558 PROTEIN"/>
    <property type="match status" value="1"/>
</dbReference>
<dbReference type="RefSeq" id="WP_010599684.1">
    <property type="nucleotide sequence ID" value="NZ_JAPJUH010000007.1"/>
</dbReference>
<organism evidence="2 3">
    <name type="scientific">Pedobacter agri</name>
    <dbReference type="NCBI Taxonomy" id="454586"/>
    <lineage>
        <taxon>Bacteria</taxon>
        <taxon>Pseudomonadati</taxon>
        <taxon>Bacteroidota</taxon>
        <taxon>Sphingobacteriia</taxon>
        <taxon>Sphingobacteriales</taxon>
        <taxon>Sphingobacteriaceae</taxon>
        <taxon>Pedobacter</taxon>
    </lineage>
</organism>
<dbReference type="Pfam" id="PF13628">
    <property type="entry name" value="DUF4142"/>
    <property type="match status" value="1"/>
</dbReference>
<feature type="domain" description="DUF4142" evidence="1">
    <location>
        <begin position="56"/>
        <end position="188"/>
    </location>
</feature>
<accession>A0A9X3DN81</accession>
<dbReference type="PANTHER" id="PTHR38593">
    <property type="entry name" value="BLR2558 PROTEIN"/>
    <property type="match status" value="1"/>
</dbReference>
<sequence>MKLTNFTLAALTLTFFLSCSNSEKTGEKSSDSNENAVKIDTGITENDNASKLDLADIEFLKNAAIIEMADVEIGNKIIQLGATNDILTFANKLVTDQTASGNALKNLAKKKGFSLPNTLPDSRIQSIKRLETFKEDGKNEFFIDTIIKDHQTTIDLFAAAAKSKDADIAAFAELTKPTLLNHYEEVNKIKKKILESKAGQGEDPLKKSDQKNFKR</sequence>
<gene>
    <name evidence="2" type="ORF">OQZ29_21475</name>
</gene>
<comment type="caution">
    <text evidence="2">The sequence shown here is derived from an EMBL/GenBank/DDBJ whole genome shotgun (WGS) entry which is preliminary data.</text>
</comment>
<dbReference type="PROSITE" id="PS51257">
    <property type="entry name" value="PROKAR_LIPOPROTEIN"/>
    <property type="match status" value="1"/>
</dbReference>